<proteinExistence type="predicted"/>
<evidence type="ECO:0000256" key="4">
    <source>
        <dbReference type="SAM" id="MobiDB-lite"/>
    </source>
</evidence>
<dbReference type="GO" id="GO:0005829">
    <property type="term" value="C:cytosol"/>
    <property type="evidence" value="ECO:0007669"/>
    <property type="project" value="TreeGrafter"/>
</dbReference>
<dbReference type="PANTHER" id="PTHR43725">
    <property type="entry name" value="UDP-GLUCOSE 4-EPIMERASE"/>
    <property type="match status" value="1"/>
</dbReference>
<dbReference type="GO" id="GO:0006012">
    <property type="term" value="P:galactose metabolic process"/>
    <property type="evidence" value="ECO:0007669"/>
    <property type="project" value="InterPro"/>
</dbReference>
<dbReference type="OrthoDB" id="9402762at2759"/>
<dbReference type="EMBL" id="JAFJYH010000182">
    <property type="protein sequence ID" value="KAG4416554.1"/>
    <property type="molecule type" value="Genomic_DNA"/>
</dbReference>
<keyword evidence="2" id="KW-0520">NAD</keyword>
<dbReference type="FunFam" id="3.40.50.720:FF:000418">
    <property type="entry name" value="UDP-glucose 4-epimerase 5"/>
    <property type="match status" value="1"/>
</dbReference>
<gene>
    <name evidence="6" type="ORF">IFR04_010301</name>
</gene>
<evidence type="ECO:0000313" key="6">
    <source>
        <dbReference type="EMBL" id="KAG4416554.1"/>
    </source>
</evidence>
<reference evidence="6" key="1">
    <citation type="submission" date="2021-02" db="EMBL/GenBank/DDBJ databases">
        <title>Genome sequence Cadophora malorum strain M34.</title>
        <authorList>
            <person name="Stefanovic E."/>
            <person name="Vu D."/>
            <person name="Scully C."/>
            <person name="Dijksterhuis J."/>
            <person name="Roader J."/>
            <person name="Houbraken J."/>
        </authorList>
    </citation>
    <scope>NUCLEOTIDE SEQUENCE</scope>
    <source>
        <strain evidence="6">M34</strain>
    </source>
</reference>
<dbReference type="Proteomes" id="UP000664132">
    <property type="component" value="Unassembled WGS sequence"/>
</dbReference>
<feature type="compositionally biased region" description="Low complexity" evidence="4">
    <location>
        <begin position="1"/>
        <end position="18"/>
    </location>
</feature>
<dbReference type="SUPFAM" id="SSF51735">
    <property type="entry name" value="NAD(P)-binding Rossmann-fold domains"/>
    <property type="match status" value="1"/>
</dbReference>
<dbReference type="GO" id="GO:0003978">
    <property type="term" value="F:UDP-glucose 4-epimerase activity"/>
    <property type="evidence" value="ECO:0007669"/>
    <property type="project" value="InterPro"/>
</dbReference>
<name>A0A8H7T7L8_9HELO</name>
<sequence>MSNSEFNSPSRSLRSSISEVDTPQTNRSTLFDGNFSEVWHQDPEYILVVGGLGYIGSHTCLELLKAGHNILIVDNLSNSFRSVYERISSLATKYHDERCQPTPLMRLCEADYRDDAAVREILSSYVRPSSLHDGDTEGSPMQSSIKGVIHFAAYKSVSESISNPLKYYANNVAGLIEFCSVLGDFNIKTFIFSSSATVYGTVANSGVPLREEYCTHQTESFTDHDGATRTAEGGCSGLTNPYGRSKWMCEAILSDLAQADPDWTILALRYFNPVGCDESGLLGEDPKGIPTNLMPVVVRVMTGVSPELNVFGTDYPTPDGTAVRDFIHVTDLACGHVAALSSASAGRVPKGFRTYNLGSGKGSSVYEVVGALEAASSTKIPLRKVPRREGDVGSCVAMPQRAEVELKWKTQKSLETCCRDIMNFLEHQKEESVLA</sequence>
<evidence type="ECO:0000256" key="2">
    <source>
        <dbReference type="ARBA" id="ARBA00023027"/>
    </source>
</evidence>
<dbReference type="InterPro" id="IPR016040">
    <property type="entry name" value="NAD(P)-bd_dom"/>
</dbReference>
<evidence type="ECO:0000313" key="7">
    <source>
        <dbReference type="Proteomes" id="UP000664132"/>
    </source>
</evidence>
<keyword evidence="7" id="KW-1185">Reference proteome</keyword>
<comment type="cofactor">
    <cofactor evidence="1">
        <name>NAD(+)</name>
        <dbReference type="ChEBI" id="CHEBI:57540"/>
    </cofactor>
</comment>
<dbReference type="InterPro" id="IPR036291">
    <property type="entry name" value="NAD(P)-bd_dom_sf"/>
</dbReference>
<dbReference type="InterPro" id="IPR005886">
    <property type="entry name" value="UDP_G4E"/>
</dbReference>
<dbReference type="AlphaFoldDB" id="A0A8H7T7L8"/>
<feature type="domain" description="NAD(P)-binding" evidence="5">
    <location>
        <begin position="47"/>
        <end position="420"/>
    </location>
</feature>
<dbReference type="PANTHER" id="PTHR43725:SF3">
    <property type="entry name" value="UDP-GLUCOSE 4-EPIMERASE (EUROFUNG)"/>
    <property type="match status" value="1"/>
</dbReference>
<comment type="caution">
    <text evidence="6">The sequence shown here is derived from an EMBL/GenBank/DDBJ whole genome shotgun (WGS) entry which is preliminary data.</text>
</comment>
<dbReference type="NCBIfam" id="TIGR01179">
    <property type="entry name" value="galE"/>
    <property type="match status" value="1"/>
</dbReference>
<keyword evidence="3" id="KW-0413">Isomerase</keyword>
<organism evidence="6 7">
    <name type="scientific">Cadophora malorum</name>
    <dbReference type="NCBI Taxonomy" id="108018"/>
    <lineage>
        <taxon>Eukaryota</taxon>
        <taxon>Fungi</taxon>
        <taxon>Dikarya</taxon>
        <taxon>Ascomycota</taxon>
        <taxon>Pezizomycotina</taxon>
        <taxon>Leotiomycetes</taxon>
        <taxon>Helotiales</taxon>
        <taxon>Ploettnerulaceae</taxon>
        <taxon>Cadophora</taxon>
    </lineage>
</organism>
<protein>
    <recommendedName>
        <fullName evidence="5">NAD(P)-binding domain-containing protein</fullName>
    </recommendedName>
</protein>
<dbReference type="Pfam" id="PF16363">
    <property type="entry name" value="GDP_Man_Dehyd"/>
    <property type="match status" value="1"/>
</dbReference>
<evidence type="ECO:0000256" key="3">
    <source>
        <dbReference type="ARBA" id="ARBA00023235"/>
    </source>
</evidence>
<feature type="region of interest" description="Disordered" evidence="4">
    <location>
        <begin position="1"/>
        <end position="25"/>
    </location>
</feature>
<dbReference type="CDD" id="cd05247">
    <property type="entry name" value="UDP_G4E_1_SDR_e"/>
    <property type="match status" value="1"/>
</dbReference>
<evidence type="ECO:0000259" key="5">
    <source>
        <dbReference type="Pfam" id="PF16363"/>
    </source>
</evidence>
<dbReference type="Gene3D" id="3.90.25.10">
    <property type="entry name" value="UDP-galactose 4-epimerase, domain 1"/>
    <property type="match status" value="1"/>
</dbReference>
<dbReference type="Gene3D" id="3.40.50.720">
    <property type="entry name" value="NAD(P)-binding Rossmann-like Domain"/>
    <property type="match status" value="1"/>
</dbReference>
<evidence type="ECO:0000256" key="1">
    <source>
        <dbReference type="ARBA" id="ARBA00001911"/>
    </source>
</evidence>
<accession>A0A8H7T7L8</accession>